<keyword evidence="4" id="KW-1185">Reference proteome</keyword>
<comment type="caution">
    <text evidence="3">The sequence shown here is derived from an EMBL/GenBank/DDBJ whole genome shotgun (WGS) entry which is preliminary data.</text>
</comment>
<dbReference type="InterPro" id="IPR012551">
    <property type="entry name" value="DUF1707_SHOCT-like"/>
</dbReference>
<proteinExistence type="predicted"/>
<accession>A0ABV5JRV0</accession>
<dbReference type="Pfam" id="PF08044">
    <property type="entry name" value="DUF1707"/>
    <property type="match status" value="1"/>
</dbReference>
<reference evidence="3 4" key="1">
    <citation type="submission" date="2024-09" db="EMBL/GenBank/DDBJ databases">
        <authorList>
            <person name="Sun Q."/>
            <person name="Mori K."/>
        </authorList>
    </citation>
    <scope>NUCLEOTIDE SEQUENCE [LARGE SCALE GENOMIC DNA]</scope>
    <source>
        <strain evidence="3 4">CCM 7659</strain>
    </source>
</reference>
<organism evidence="3 4">
    <name type="scientific">Dietzia aerolata</name>
    <dbReference type="NCBI Taxonomy" id="595984"/>
    <lineage>
        <taxon>Bacteria</taxon>
        <taxon>Bacillati</taxon>
        <taxon>Actinomycetota</taxon>
        <taxon>Actinomycetes</taxon>
        <taxon>Mycobacteriales</taxon>
        <taxon>Dietziaceae</taxon>
        <taxon>Dietzia</taxon>
    </lineage>
</organism>
<gene>
    <name evidence="3" type="ORF">ACFFVD_07480</name>
</gene>
<sequence>MTSSGHDDSTFHDPRTLAQQHLEAMVGRGELSLSEFSDRAAKIWAATCPAELDVALSGLPTPEQSPAHSPATDLRVGAGAPSPAIRSGQAITVDEGQKQTSVFDTLKREGRWLLPDDYKLTSWFGDIFLDAREAVVDRPRTRVQLDLWCANAKILLPPGVSVAITGSRHMSELKIDEGKYEIRGGPHLNLEINGFMAGAKVKILAAGEKIPKAWKWF</sequence>
<evidence type="ECO:0000259" key="2">
    <source>
        <dbReference type="Pfam" id="PF08044"/>
    </source>
</evidence>
<evidence type="ECO:0000313" key="3">
    <source>
        <dbReference type="EMBL" id="MFB9259640.1"/>
    </source>
</evidence>
<dbReference type="PANTHER" id="PTHR40763:SF5">
    <property type="entry name" value="MEMBRANE PROTEIN"/>
    <property type="match status" value="1"/>
</dbReference>
<feature type="region of interest" description="Disordered" evidence="1">
    <location>
        <begin position="59"/>
        <end position="81"/>
    </location>
</feature>
<feature type="domain" description="DUF1707" evidence="2">
    <location>
        <begin position="15"/>
        <end position="60"/>
    </location>
</feature>
<dbReference type="RefSeq" id="WP_182631388.1">
    <property type="nucleotide sequence ID" value="NZ_JAALDM010000049.1"/>
</dbReference>
<dbReference type="EMBL" id="JBHMDY010000004">
    <property type="protein sequence ID" value="MFB9259640.1"/>
    <property type="molecule type" value="Genomic_DNA"/>
</dbReference>
<dbReference type="Proteomes" id="UP001589700">
    <property type="component" value="Unassembled WGS sequence"/>
</dbReference>
<evidence type="ECO:0000313" key="4">
    <source>
        <dbReference type="Proteomes" id="UP001589700"/>
    </source>
</evidence>
<dbReference type="PANTHER" id="PTHR40763">
    <property type="entry name" value="MEMBRANE PROTEIN-RELATED"/>
    <property type="match status" value="1"/>
</dbReference>
<evidence type="ECO:0000256" key="1">
    <source>
        <dbReference type="SAM" id="MobiDB-lite"/>
    </source>
</evidence>
<name>A0ABV5JRV0_9ACTN</name>
<protein>
    <submittedName>
        <fullName evidence="3">DUF1707 domain-containing protein</fullName>
    </submittedName>
</protein>